<evidence type="ECO:0000313" key="2">
    <source>
        <dbReference type="EMBL" id="KYM79653.1"/>
    </source>
</evidence>
<feature type="region of interest" description="Disordered" evidence="1">
    <location>
        <begin position="316"/>
        <end position="366"/>
    </location>
</feature>
<organism evidence="2 3">
    <name type="scientific">Atta colombica</name>
    <dbReference type="NCBI Taxonomy" id="520822"/>
    <lineage>
        <taxon>Eukaryota</taxon>
        <taxon>Metazoa</taxon>
        <taxon>Ecdysozoa</taxon>
        <taxon>Arthropoda</taxon>
        <taxon>Hexapoda</taxon>
        <taxon>Insecta</taxon>
        <taxon>Pterygota</taxon>
        <taxon>Neoptera</taxon>
        <taxon>Endopterygota</taxon>
        <taxon>Hymenoptera</taxon>
        <taxon>Apocrita</taxon>
        <taxon>Aculeata</taxon>
        <taxon>Formicoidea</taxon>
        <taxon>Formicidae</taxon>
        <taxon>Myrmicinae</taxon>
        <taxon>Atta</taxon>
    </lineage>
</organism>
<dbReference type="AlphaFoldDB" id="A0A151I0V0"/>
<feature type="compositionally biased region" description="Basic and acidic residues" evidence="1">
    <location>
        <begin position="333"/>
        <end position="346"/>
    </location>
</feature>
<sequence length="366" mass="40833">MRIARIVVEAAKKKEAKKRNCAQGGPPPRCRVDPPSGYALGVSRVIKYKVNSFVELAIYNMHPCFEEIVPNHDAGNHFVTTVGTEMNRKGMRFLYFDTPFYTLIRSEDKNFAADSRLLKSLKGDPAISGGDPVSVLPPLASLHCNPVIADREEVVITLTRLDPNEISFLTSSQNSECPEKAASCPPRFRKEMQPGIKRSGVGSAHGILSGILAMPFPRAARERRLSNIGGGPEKRKKENKRYLHAFLARRLDRKGRGGELRDRDEGCSRVRIDPIRAIHPSLKRNHVMVDAFSIVTNCLVKEGLCVYKDRPPPSSTFHPRALNCDAQRLESTNGREERGVQEAKKDEEEEEERSESNRECSAASEG</sequence>
<dbReference type="EMBL" id="KQ976593">
    <property type="protein sequence ID" value="KYM79653.1"/>
    <property type="molecule type" value="Genomic_DNA"/>
</dbReference>
<evidence type="ECO:0000256" key="1">
    <source>
        <dbReference type="SAM" id="MobiDB-lite"/>
    </source>
</evidence>
<name>A0A151I0V0_9HYME</name>
<dbReference type="Proteomes" id="UP000078540">
    <property type="component" value="Unassembled WGS sequence"/>
</dbReference>
<reference evidence="2 3" key="1">
    <citation type="submission" date="2015-09" db="EMBL/GenBank/DDBJ databases">
        <title>Atta colombica WGS genome.</title>
        <authorList>
            <person name="Nygaard S."/>
            <person name="Hu H."/>
            <person name="Boomsma J."/>
            <person name="Zhang G."/>
        </authorList>
    </citation>
    <scope>NUCLEOTIDE SEQUENCE [LARGE SCALE GENOMIC DNA]</scope>
    <source>
        <strain evidence="2">Treedump-2</strain>
        <tissue evidence="2">Whole body</tissue>
    </source>
</reference>
<gene>
    <name evidence="2" type="ORF">ALC53_09876</name>
</gene>
<protein>
    <submittedName>
        <fullName evidence="2">Uncharacterized protein</fullName>
    </submittedName>
</protein>
<evidence type="ECO:0000313" key="3">
    <source>
        <dbReference type="Proteomes" id="UP000078540"/>
    </source>
</evidence>
<accession>A0A151I0V0</accession>
<keyword evidence="3" id="KW-1185">Reference proteome</keyword>
<proteinExistence type="predicted"/>